<protein>
    <submittedName>
        <fullName evidence="2">Uncharacterized protein</fullName>
    </submittedName>
</protein>
<feature type="transmembrane region" description="Helical" evidence="1">
    <location>
        <begin position="52"/>
        <end position="77"/>
    </location>
</feature>
<evidence type="ECO:0000313" key="3">
    <source>
        <dbReference type="Proteomes" id="UP000766904"/>
    </source>
</evidence>
<dbReference type="EMBL" id="PHNJ01000010">
    <property type="protein sequence ID" value="TYL37422.1"/>
    <property type="molecule type" value="Genomic_DNA"/>
</dbReference>
<reference evidence="2" key="1">
    <citation type="submission" date="2017-11" db="EMBL/GenBank/DDBJ databases">
        <authorList>
            <person name="Kajale S.C."/>
            <person name="Sharma A."/>
        </authorList>
    </citation>
    <scope>NUCLEOTIDE SEQUENCE</scope>
    <source>
        <strain evidence="2">LS1_42</strain>
    </source>
</reference>
<organism evidence="2 3">
    <name type="scientific">Natronococcus pandeyae</name>
    <dbReference type="NCBI Taxonomy" id="2055836"/>
    <lineage>
        <taxon>Archaea</taxon>
        <taxon>Methanobacteriati</taxon>
        <taxon>Methanobacteriota</taxon>
        <taxon>Stenosarchaea group</taxon>
        <taxon>Halobacteria</taxon>
        <taxon>Halobacteriales</taxon>
        <taxon>Natrialbaceae</taxon>
        <taxon>Natronococcus</taxon>
    </lineage>
</organism>
<name>A0A8J8Q1U2_9EURY</name>
<gene>
    <name evidence="2" type="ORF">CV102_17590</name>
</gene>
<accession>A0A8J8Q1U2</accession>
<dbReference type="Proteomes" id="UP000766904">
    <property type="component" value="Unassembled WGS sequence"/>
</dbReference>
<keyword evidence="1" id="KW-0812">Transmembrane</keyword>
<keyword evidence="3" id="KW-1185">Reference proteome</keyword>
<evidence type="ECO:0000256" key="1">
    <source>
        <dbReference type="SAM" id="Phobius"/>
    </source>
</evidence>
<sequence>MKREKKRKDGEKAWHWRPKLGLRLGRFAIIPTFIGVLMMMQVMTVEQGEEFAILGIAIVATSFFLFALVCLVGALYLRS</sequence>
<comment type="caution">
    <text evidence="2">The sequence shown here is derived from an EMBL/GenBank/DDBJ whole genome shotgun (WGS) entry which is preliminary data.</text>
</comment>
<evidence type="ECO:0000313" key="2">
    <source>
        <dbReference type="EMBL" id="TYL37422.1"/>
    </source>
</evidence>
<dbReference type="AlphaFoldDB" id="A0A8J8Q1U2"/>
<keyword evidence="1" id="KW-0472">Membrane</keyword>
<feature type="transmembrane region" description="Helical" evidence="1">
    <location>
        <begin position="20"/>
        <end position="40"/>
    </location>
</feature>
<keyword evidence="1" id="KW-1133">Transmembrane helix</keyword>
<proteinExistence type="predicted"/>